<dbReference type="InterPro" id="IPR011048">
    <property type="entry name" value="Haem_d1_sf"/>
</dbReference>
<dbReference type="Gene3D" id="2.130.10.10">
    <property type="entry name" value="YVTN repeat-like/Quinoprotein amine dehydrogenase"/>
    <property type="match status" value="2"/>
</dbReference>
<organism evidence="1 2">
    <name type="scientific">Kibdelosporangium aridum</name>
    <dbReference type="NCBI Taxonomy" id="2030"/>
    <lineage>
        <taxon>Bacteria</taxon>
        <taxon>Bacillati</taxon>
        <taxon>Actinomycetota</taxon>
        <taxon>Actinomycetes</taxon>
        <taxon>Pseudonocardiales</taxon>
        <taxon>Pseudonocardiaceae</taxon>
        <taxon>Kibdelosporangium</taxon>
    </lineage>
</organism>
<sequence length="336" mass="35993">MTDHTITRRNAIKLAGVAGLPLPSAMQAPAGGDVLAVVEKGDKRLAFFDAGTGQRLAEIVLGDYPHELVADRERKFAYVGHYGVEFSSVVGPGASAVFVVDLRARSLVRTIEIAPFNRIHGVGMDASDRLYVLSEEKATLIGFDAPITAPSRAVNTGGIKTHLFSITRDGQRAYVTGLLSHTVSLVRPYDAAIAPVLVTPGQLPESSCLSTDERTLYVGARRTPAVVAVDARTMRVRGEMKVAGDPLRVYTVSDDQLLVTDLANKTISMISTGLRPIWTVSVPGQPSAASFHPTKPIAYVSLLDTQRVAVLDLDRRQIVGTFATLRQPDASVLIPG</sequence>
<evidence type="ECO:0008006" key="3">
    <source>
        <dbReference type="Google" id="ProtNLM"/>
    </source>
</evidence>
<dbReference type="Proteomes" id="UP000192674">
    <property type="component" value="Unassembled WGS sequence"/>
</dbReference>
<keyword evidence="2" id="KW-1185">Reference proteome</keyword>
<dbReference type="AlphaFoldDB" id="A0A1W2AIR1"/>
<dbReference type="OrthoDB" id="145213at2"/>
<reference evidence="1 2" key="1">
    <citation type="submission" date="2017-04" db="EMBL/GenBank/DDBJ databases">
        <authorList>
            <person name="Afonso C.L."/>
            <person name="Miller P.J."/>
            <person name="Scott M.A."/>
            <person name="Spackman E."/>
            <person name="Goraichik I."/>
            <person name="Dimitrov K.M."/>
            <person name="Suarez D.L."/>
            <person name="Swayne D.E."/>
        </authorList>
    </citation>
    <scope>NUCLEOTIDE SEQUENCE [LARGE SCALE GENOMIC DNA]</scope>
    <source>
        <strain evidence="1 2">DSM 43828</strain>
    </source>
</reference>
<dbReference type="PANTHER" id="PTHR47197:SF3">
    <property type="entry name" value="DIHYDRO-HEME D1 DEHYDROGENASE"/>
    <property type="match status" value="1"/>
</dbReference>
<dbReference type="InterPro" id="IPR051200">
    <property type="entry name" value="Host-pathogen_enzymatic-act"/>
</dbReference>
<dbReference type="PROSITE" id="PS51318">
    <property type="entry name" value="TAT"/>
    <property type="match status" value="1"/>
</dbReference>
<dbReference type="SUPFAM" id="SSF51004">
    <property type="entry name" value="C-terminal (heme d1) domain of cytochrome cd1-nitrite reductase"/>
    <property type="match status" value="1"/>
</dbReference>
<dbReference type="InterPro" id="IPR015943">
    <property type="entry name" value="WD40/YVTN_repeat-like_dom_sf"/>
</dbReference>
<gene>
    <name evidence="1" type="ORF">SAMN05661093_00858</name>
</gene>
<accession>A0A1W2AIR1</accession>
<evidence type="ECO:0000313" key="1">
    <source>
        <dbReference type="EMBL" id="SMC60523.1"/>
    </source>
</evidence>
<dbReference type="RefSeq" id="WP_084424686.1">
    <property type="nucleotide sequence ID" value="NZ_FWXV01000001.1"/>
</dbReference>
<evidence type="ECO:0000313" key="2">
    <source>
        <dbReference type="Proteomes" id="UP000192674"/>
    </source>
</evidence>
<protein>
    <recommendedName>
        <fullName evidence="3">YncE family protein</fullName>
    </recommendedName>
</protein>
<dbReference type="EMBL" id="FWXV01000001">
    <property type="protein sequence ID" value="SMC60523.1"/>
    <property type="molecule type" value="Genomic_DNA"/>
</dbReference>
<dbReference type="InterPro" id="IPR006311">
    <property type="entry name" value="TAT_signal"/>
</dbReference>
<dbReference type="PANTHER" id="PTHR47197">
    <property type="entry name" value="PROTEIN NIRF"/>
    <property type="match status" value="1"/>
</dbReference>
<name>A0A1W2AIR1_KIBAR</name>
<proteinExistence type="predicted"/>